<evidence type="ECO:0000313" key="3">
    <source>
        <dbReference type="Proteomes" id="UP000661691"/>
    </source>
</evidence>
<protein>
    <recommendedName>
        <fullName evidence="4">YlaH-like protein</fullName>
    </recommendedName>
</protein>
<keyword evidence="1" id="KW-0472">Membrane</keyword>
<sequence length="85" mass="9896">MIWINELPYQVVYLIIVILASIVYKLAFARKLPLLKSIMVYIFLAIGCVILFVFHYMGFPIMVAMLLTIIMVVVTRVRLSFVKRD</sequence>
<accession>A0A926N7T2</accession>
<dbReference type="Pfam" id="PF14036">
    <property type="entry name" value="YlaH"/>
    <property type="match status" value="1"/>
</dbReference>
<feature type="transmembrane region" description="Helical" evidence="1">
    <location>
        <begin position="38"/>
        <end position="55"/>
    </location>
</feature>
<dbReference type="RefSeq" id="WP_191140183.1">
    <property type="nucleotide sequence ID" value="NZ_JACXAH010000003.1"/>
</dbReference>
<gene>
    <name evidence="2" type="ORF">IC620_02830</name>
</gene>
<name>A0A926N7T2_9BACL</name>
<evidence type="ECO:0000256" key="1">
    <source>
        <dbReference type="SAM" id="Phobius"/>
    </source>
</evidence>
<reference evidence="2" key="1">
    <citation type="submission" date="2020-09" db="EMBL/GenBank/DDBJ databases">
        <title>A novel bacterium of genus Hazenella, isolated from South China Sea.</title>
        <authorList>
            <person name="Huang H."/>
            <person name="Mo K."/>
            <person name="Hu Y."/>
        </authorList>
    </citation>
    <scope>NUCLEOTIDE SEQUENCE</scope>
    <source>
        <strain evidence="2">IB182357</strain>
    </source>
</reference>
<evidence type="ECO:0000313" key="2">
    <source>
        <dbReference type="EMBL" id="MBD1371287.1"/>
    </source>
</evidence>
<keyword evidence="1" id="KW-1133">Transmembrane helix</keyword>
<keyword evidence="3" id="KW-1185">Reference proteome</keyword>
<feature type="transmembrane region" description="Helical" evidence="1">
    <location>
        <begin position="7"/>
        <end position="26"/>
    </location>
</feature>
<dbReference type="Proteomes" id="UP000661691">
    <property type="component" value="Unassembled WGS sequence"/>
</dbReference>
<proteinExistence type="predicted"/>
<evidence type="ECO:0008006" key="4">
    <source>
        <dbReference type="Google" id="ProtNLM"/>
    </source>
</evidence>
<feature type="transmembrane region" description="Helical" evidence="1">
    <location>
        <begin position="61"/>
        <end position="79"/>
    </location>
</feature>
<organism evidence="2 3">
    <name type="scientific">Polycladospora coralii</name>
    <dbReference type="NCBI Taxonomy" id="2771432"/>
    <lineage>
        <taxon>Bacteria</taxon>
        <taxon>Bacillati</taxon>
        <taxon>Bacillota</taxon>
        <taxon>Bacilli</taxon>
        <taxon>Bacillales</taxon>
        <taxon>Thermoactinomycetaceae</taxon>
        <taxon>Polycladospora</taxon>
    </lineage>
</organism>
<keyword evidence="1" id="KW-0812">Transmembrane</keyword>
<dbReference type="EMBL" id="JACXAH010000003">
    <property type="protein sequence ID" value="MBD1371287.1"/>
    <property type="molecule type" value="Genomic_DNA"/>
</dbReference>
<dbReference type="AlphaFoldDB" id="A0A926N7T2"/>
<dbReference type="InterPro" id="IPR025620">
    <property type="entry name" value="YlaH"/>
</dbReference>
<comment type="caution">
    <text evidence="2">The sequence shown here is derived from an EMBL/GenBank/DDBJ whole genome shotgun (WGS) entry which is preliminary data.</text>
</comment>